<feature type="region of interest" description="Disordered" evidence="1">
    <location>
        <begin position="1"/>
        <end position="68"/>
    </location>
</feature>
<accession>A0ABN2Z2S4</accession>
<dbReference type="InterPro" id="IPR028037">
    <property type="entry name" value="Antitoxin_Rv0909/MT0933"/>
</dbReference>
<evidence type="ECO:0000313" key="3">
    <source>
        <dbReference type="Proteomes" id="UP001422759"/>
    </source>
</evidence>
<feature type="compositionally biased region" description="Basic and acidic residues" evidence="1">
    <location>
        <begin position="1"/>
        <end position="34"/>
    </location>
</feature>
<dbReference type="RefSeq" id="WP_344462038.1">
    <property type="nucleotide sequence ID" value="NZ_BAAANT010000006.1"/>
</dbReference>
<keyword evidence="3" id="KW-1185">Reference proteome</keyword>
<proteinExistence type="predicted"/>
<sequence length="68" mass="7373">MSMFDKIKSMLSGHEDTVRQGVDKAGDAFDDKTQGKYSGQVDSAQQKINEQLGSQAPPTSEESQPPQS</sequence>
<gene>
    <name evidence="2" type="ORF">GCM10009760_14870</name>
</gene>
<feature type="compositionally biased region" description="Low complexity" evidence="1">
    <location>
        <begin position="54"/>
        <end position="68"/>
    </location>
</feature>
<evidence type="ECO:0000256" key="1">
    <source>
        <dbReference type="SAM" id="MobiDB-lite"/>
    </source>
</evidence>
<comment type="caution">
    <text evidence="2">The sequence shown here is derived from an EMBL/GenBank/DDBJ whole genome shotgun (WGS) entry which is preliminary data.</text>
</comment>
<dbReference type="Proteomes" id="UP001422759">
    <property type="component" value="Unassembled WGS sequence"/>
</dbReference>
<feature type="compositionally biased region" description="Polar residues" evidence="1">
    <location>
        <begin position="35"/>
        <end position="53"/>
    </location>
</feature>
<protein>
    <recommendedName>
        <fullName evidence="4">Antitoxin</fullName>
    </recommendedName>
</protein>
<dbReference type="Pfam" id="PF14013">
    <property type="entry name" value="MT0933_antitox"/>
    <property type="match status" value="1"/>
</dbReference>
<evidence type="ECO:0008006" key="4">
    <source>
        <dbReference type="Google" id="ProtNLM"/>
    </source>
</evidence>
<organism evidence="2 3">
    <name type="scientific">Kitasatospora kazusensis</name>
    <dbReference type="NCBI Taxonomy" id="407974"/>
    <lineage>
        <taxon>Bacteria</taxon>
        <taxon>Bacillati</taxon>
        <taxon>Actinomycetota</taxon>
        <taxon>Actinomycetes</taxon>
        <taxon>Kitasatosporales</taxon>
        <taxon>Streptomycetaceae</taxon>
        <taxon>Kitasatospora</taxon>
    </lineage>
</organism>
<name>A0ABN2Z2S4_9ACTN</name>
<reference evidence="2 3" key="1">
    <citation type="journal article" date="2019" name="Int. J. Syst. Evol. Microbiol.">
        <title>The Global Catalogue of Microorganisms (GCM) 10K type strain sequencing project: providing services to taxonomists for standard genome sequencing and annotation.</title>
        <authorList>
            <consortium name="The Broad Institute Genomics Platform"/>
            <consortium name="The Broad Institute Genome Sequencing Center for Infectious Disease"/>
            <person name="Wu L."/>
            <person name="Ma J."/>
        </authorList>
    </citation>
    <scope>NUCLEOTIDE SEQUENCE [LARGE SCALE GENOMIC DNA]</scope>
    <source>
        <strain evidence="2 3">JCM 14560</strain>
    </source>
</reference>
<evidence type="ECO:0000313" key="2">
    <source>
        <dbReference type="EMBL" id="GAA2135860.1"/>
    </source>
</evidence>
<dbReference type="EMBL" id="BAAANT010000006">
    <property type="protein sequence ID" value="GAA2135860.1"/>
    <property type="molecule type" value="Genomic_DNA"/>
</dbReference>